<organism evidence="4 5">
    <name type="scientific">Lachancea nothofagi CBS 11611</name>
    <dbReference type="NCBI Taxonomy" id="1266666"/>
    <lineage>
        <taxon>Eukaryota</taxon>
        <taxon>Fungi</taxon>
        <taxon>Dikarya</taxon>
        <taxon>Ascomycota</taxon>
        <taxon>Saccharomycotina</taxon>
        <taxon>Saccharomycetes</taxon>
        <taxon>Saccharomycetales</taxon>
        <taxon>Saccharomycetaceae</taxon>
        <taxon>Lachancea</taxon>
    </lineage>
</organism>
<dbReference type="InterPro" id="IPR015943">
    <property type="entry name" value="WD40/YVTN_repeat-like_dom_sf"/>
</dbReference>
<dbReference type="SUPFAM" id="SSF50978">
    <property type="entry name" value="WD40 repeat-like"/>
    <property type="match status" value="1"/>
</dbReference>
<dbReference type="AlphaFoldDB" id="A0A1G4JUU7"/>
<dbReference type="EMBL" id="LT598451">
    <property type="protein sequence ID" value="SCU94750.1"/>
    <property type="molecule type" value="Genomic_DNA"/>
</dbReference>
<dbReference type="OrthoDB" id="1667587at2759"/>
<dbReference type="SMART" id="SM00320">
    <property type="entry name" value="WD40"/>
    <property type="match status" value="3"/>
</dbReference>
<proteinExistence type="inferred from homology"/>
<keyword evidence="1" id="KW-0853">WD repeat</keyword>
<name>A0A1G4JUU7_9SACH</name>
<sequence>MRALRFNQDATCCSVAMSSSSLCIYNCDPFGKCFELENGSRTSSRDDLSGFQSATESNFIVEMLFSTSLIVVVDKNLGSQKSRKLKIVNTKRKSTICELTFPHEIEDVVMNRKRMCVLLSSDQIFIYDISCMKLLQTIDVLEGKLDLRSSSGKSNTHGMGTSSSSVRMALSSDDSSTLCYSTFSRSAKENGVFNDIVVFDALNVTPINYLNSVHKNSVSCLAVTHHGKLVATASERGTIVRIFQTGADTEYDGNEPLFREFRRGTRPTVIYEMKFNQGSTLLGCVGDTDTIHVFKLSQGLEIDTVRSSDSRDTWMESRLAKDSPKQLASFLSKKVISRIPSQSMARDFAFMKVDEGVKHCIGFPEEFPNQVYVAGNDGVLQIYELPTEHGECILLKNSKF</sequence>
<dbReference type="PANTHER" id="PTHR11227">
    <property type="entry name" value="WD-REPEAT PROTEIN INTERACTING WITH PHOSPHOINOSIDES WIPI -RELATED"/>
    <property type="match status" value="1"/>
</dbReference>
<dbReference type="InterPro" id="IPR048720">
    <property type="entry name" value="PROPPIN"/>
</dbReference>
<evidence type="ECO:0000256" key="3">
    <source>
        <dbReference type="ARBA" id="ARBA00025740"/>
    </source>
</evidence>
<comment type="similarity">
    <text evidence="3">Belongs to the WD repeat PROPPIN family.</text>
</comment>
<evidence type="ECO:0000256" key="1">
    <source>
        <dbReference type="ARBA" id="ARBA00022574"/>
    </source>
</evidence>
<accession>A0A1G4JUU7</accession>
<protein>
    <submittedName>
        <fullName evidence="4">LANO_0E07976g1_1</fullName>
    </submittedName>
</protein>
<dbReference type="Gene3D" id="2.130.10.10">
    <property type="entry name" value="YVTN repeat-like/Quinoprotein amine dehydrogenase"/>
    <property type="match status" value="1"/>
</dbReference>
<evidence type="ECO:0000313" key="5">
    <source>
        <dbReference type="Proteomes" id="UP000189911"/>
    </source>
</evidence>
<dbReference type="Proteomes" id="UP000189911">
    <property type="component" value="Chromosome E"/>
</dbReference>
<dbReference type="InterPro" id="IPR001680">
    <property type="entry name" value="WD40_rpt"/>
</dbReference>
<dbReference type="Pfam" id="PF21032">
    <property type="entry name" value="PROPPIN"/>
    <property type="match status" value="1"/>
</dbReference>
<gene>
    <name evidence="4" type="ORF">LANO_0E07976G</name>
</gene>
<reference evidence="5" key="1">
    <citation type="submission" date="2016-03" db="EMBL/GenBank/DDBJ databases">
        <authorList>
            <person name="Devillers Hugo."/>
        </authorList>
    </citation>
    <scope>NUCLEOTIDE SEQUENCE [LARGE SCALE GENOMIC DNA]</scope>
</reference>
<keyword evidence="2" id="KW-0677">Repeat</keyword>
<keyword evidence="5" id="KW-1185">Reference proteome</keyword>
<dbReference type="InterPro" id="IPR036322">
    <property type="entry name" value="WD40_repeat_dom_sf"/>
</dbReference>
<evidence type="ECO:0000313" key="4">
    <source>
        <dbReference type="EMBL" id="SCU94750.1"/>
    </source>
</evidence>
<dbReference type="GO" id="GO:0005737">
    <property type="term" value="C:cytoplasm"/>
    <property type="evidence" value="ECO:0007669"/>
    <property type="project" value="UniProtKB-ARBA"/>
</dbReference>
<evidence type="ECO:0000256" key="2">
    <source>
        <dbReference type="ARBA" id="ARBA00022737"/>
    </source>
</evidence>